<dbReference type="GO" id="GO:0006412">
    <property type="term" value="P:translation"/>
    <property type="evidence" value="ECO:0007669"/>
    <property type="project" value="InterPro"/>
</dbReference>
<dbReference type="PRINTS" id="PR00062">
    <property type="entry name" value="RIBOSOMALL20"/>
</dbReference>
<dbReference type="NCBIfam" id="TIGR01032">
    <property type="entry name" value="rplT_bact"/>
    <property type="match status" value="1"/>
</dbReference>
<proteinExistence type="inferred from homology"/>
<dbReference type="GO" id="GO:1990904">
    <property type="term" value="C:ribonucleoprotein complex"/>
    <property type="evidence" value="ECO:0007669"/>
    <property type="project" value="UniProtKB-KW"/>
</dbReference>
<dbReference type="AlphaFoldDB" id="A0A1F7IP01"/>
<dbReference type="InterPro" id="IPR035566">
    <property type="entry name" value="Ribosomal_protein_bL20_C"/>
</dbReference>
<dbReference type="InterPro" id="IPR049946">
    <property type="entry name" value="RIBOSOMAL_L20_CS"/>
</dbReference>
<dbReference type="GO" id="GO:0003735">
    <property type="term" value="F:structural constituent of ribosome"/>
    <property type="evidence" value="ECO:0007669"/>
    <property type="project" value="InterPro"/>
</dbReference>
<comment type="similarity">
    <text evidence="1 7 8">Belongs to the bacterial ribosomal protein bL20 family.</text>
</comment>
<keyword evidence="4 7" id="KW-0689">Ribosomal protein</keyword>
<protein>
    <recommendedName>
        <fullName evidence="6 7">Large ribosomal subunit protein bL20</fullName>
    </recommendedName>
</protein>
<dbReference type="PROSITE" id="PS00937">
    <property type="entry name" value="RIBOSOMAL_L20"/>
    <property type="match status" value="1"/>
</dbReference>
<evidence type="ECO:0000256" key="7">
    <source>
        <dbReference type="HAMAP-Rule" id="MF_00382"/>
    </source>
</evidence>
<dbReference type="GO" id="GO:0000027">
    <property type="term" value="P:ribosomal large subunit assembly"/>
    <property type="evidence" value="ECO:0007669"/>
    <property type="project" value="UniProtKB-UniRule"/>
</dbReference>
<organism evidence="9 10">
    <name type="scientific">Candidatus Roizmanbacteria bacterium RIFCSPLOWO2_01_FULL_38_11</name>
    <dbReference type="NCBI Taxonomy" id="1802060"/>
    <lineage>
        <taxon>Bacteria</taxon>
        <taxon>Candidatus Roizmaniibacteriota</taxon>
    </lineage>
</organism>
<sequence length="117" mass="13787">MTRVKTGVVTRRKHNKILDLAKGYRMSRRRLIKTASEAVLHAGEYAFMGRKLRKRDFRALWIIRMNALLREIGTKYSIFIHNLKKNNVELDRKVLAMFAVEKPEIFKKIVSEVSKKN</sequence>
<keyword evidence="5 7" id="KW-0687">Ribonucleoprotein</keyword>
<dbReference type="GO" id="GO:0005840">
    <property type="term" value="C:ribosome"/>
    <property type="evidence" value="ECO:0007669"/>
    <property type="project" value="UniProtKB-KW"/>
</dbReference>
<dbReference type="FunFam" id="1.10.1900.20:FF:000001">
    <property type="entry name" value="50S ribosomal protein L20"/>
    <property type="match status" value="1"/>
</dbReference>
<comment type="function">
    <text evidence="7 8">Binds directly to 23S ribosomal RNA and is necessary for the in vitro assembly process of the 50S ribosomal subunit. It is not involved in the protein synthesizing functions of that subunit.</text>
</comment>
<dbReference type="Pfam" id="PF00453">
    <property type="entry name" value="Ribosomal_L20"/>
    <property type="match status" value="1"/>
</dbReference>
<evidence type="ECO:0000256" key="4">
    <source>
        <dbReference type="ARBA" id="ARBA00022980"/>
    </source>
</evidence>
<dbReference type="InterPro" id="IPR005813">
    <property type="entry name" value="Ribosomal_bL20"/>
</dbReference>
<comment type="caution">
    <text evidence="9">The sequence shown here is derived from an EMBL/GenBank/DDBJ whole genome shotgun (WGS) entry which is preliminary data.</text>
</comment>
<evidence type="ECO:0000256" key="5">
    <source>
        <dbReference type="ARBA" id="ARBA00023274"/>
    </source>
</evidence>
<accession>A0A1F7IP01</accession>
<reference evidence="9 10" key="1">
    <citation type="journal article" date="2016" name="Nat. Commun.">
        <title>Thousands of microbial genomes shed light on interconnected biogeochemical processes in an aquifer system.</title>
        <authorList>
            <person name="Anantharaman K."/>
            <person name="Brown C.T."/>
            <person name="Hug L.A."/>
            <person name="Sharon I."/>
            <person name="Castelle C.J."/>
            <person name="Probst A.J."/>
            <person name="Thomas B.C."/>
            <person name="Singh A."/>
            <person name="Wilkins M.J."/>
            <person name="Karaoz U."/>
            <person name="Brodie E.L."/>
            <person name="Williams K.H."/>
            <person name="Hubbard S.S."/>
            <person name="Banfield J.F."/>
        </authorList>
    </citation>
    <scope>NUCLEOTIDE SEQUENCE [LARGE SCALE GENOMIC DNA]</scope>
</reference>
<evidence type="ECO:0000256" key="3">
    <source>
        <dbReference type="ARBA" id="ARBA00022884"/>
    </source>
</evidence>
<keyword evidence="2 7" id="KW-0699">rRNA-binding</keyword>
<dbReference type="PANTHER" id="PTHR10986">
    <property type="entry name" value="39S RIBOSOMAL PROTEIN L20"/>
    <property type="match status" value="1"/>
</dbReference>
<evidence type="ECO:0000256" key="1">
    <source>
        <dbReference type="ARBA" id="ARBA00007698"/>
    </source>
</evidence>
<keyword evidence="3 7" id="KW-0694">RNA-binding</keyword>
<dbReference type="EMBL" id="MGAK01000007">
    <property type="protein sequence ID" value="OGK45087.1"/>
    <property type="molecule type" value="Genomic_DNA"/>
</dbReference>
<dbReference type="Gene3D" id="6.10.160.10">
    <property type="match status" value="1"/>
</dbReference>
<dbReference type="SUPFAM" id="SSF74731">
    <property type="entry name" value="Ribosomal protein L20"/>
    <property type="match status" value="1"/>
</dbReference>
<evidence type="ECO:0000256" key="2">
    <source>
        <dbReference type="ARBA" id="ARBA00022730"/>
    </source>
</evidence>
<evidence type="ECO:0000313" key="10">
    <source>
        <dbReference type="Proteomes" id="UP000179072"/>
    </source>
</evidence>
<evidence type="ECO:0000313" key="9">
    <source>
        <dbReference type="EMBL" id="OGK45087.1"/>
    </source>
</evidence>
<dbReference type="GO" id="GO:0019843">
    <property type="term" value="F:rRNA binding"/>
    <property type="evidence" value="ECO:0007669"/>
    <property type="project" value="UniProtKB-UniRule"/>
</dbReference>
<evidence type="ECO:0000256" key="8">
    <source>
        <dbReference type="RuleBase" id="RU000560"/>
    </source>
</evidence>
<name>A0A1F7IP01_9BACT</name>
<dbReference type="Proteomes" id="UP000179072">
    <property type="component" value="Unassembled WGS sequence"/>
</dbReference>
<dbReference type="STRING" id="1802060.A2957_02210"/>
<dbReference type="CDD" id="cd07026">
    <property type="entry name" value="Ribosomal_L20"/>
    <property type="match status" value="1"/>
</dbReference>
<dbReference type="HAMAP" id="MF_00382">
    <property type="entry name" value="Ribosomal_bL20"/>
    <property type="match status" value="1"/>
</dbReference>
<evidence type="ECO:0000256" key="6">
    <source>
        <dbReference type="ARBA" id="ARBA00035172"/>
    </source>
</evidence>
<dbReference type="Gene3D" id="1.10.1900.20">
    <property type="entry name" value="Ribosomal protein L20"/>
    <property type="match status" value="1"/>
</dbReference>
<gene>
    <name evidence="7" type="primary">rplT</name>
    <name evidence="9" type="ORF">A2957_02210</name>
</gene>